<sequence length="40" mass="4657">SLLRRQRSSRRCGNGARSRSRHYLDSSVLRDDDCLVSHQL</sequence>
<feature type="non-terminal residue" evidence="1">
    <location>
        <position position="40"/>
    </location>
</feature>
<evidence type="ECO:0000313" key="1">
    <source>
        <dbReference type="EMBL" id="SVC65932.1"/>
    </source>
</evidence>
<reference evidence="1" key="1">
    <citation type="submission" date="2018-05" db="EMBL/GenBank/DDBJ databases">
        <authorList>
            <person name="Lanie J.A."/>
            <person name="Ng W.-L."/>
            <person name="Kazmierczak K.M."/>
            <person name="Andrzejewski T.M."/>
            <person name="Davidsen T.M."/>
            <person name="Wayne K.J."/>
            <person name="Tettelin H."/>
            <person name="Glass J.I."/>
            <person name="Rusch D."/>
            <person name="Podicherti R."/>
            <person name="Tsui H.-C.T."/>
            <person name="Winkler M.E."/>
        </authorList>
    </citation>
    <scope>NUCLEOTIDE SEQUENCE</scope>
</reference>
<proteinExistence type="predicted"/>
<organism evidence="1">
    <name type="scientific">marine metagenome</name>
    <dbReference type="NCBI Taxonomy" id="408172"/>
    <lineage>
        <taxon>unclassified sequences</taxon>
        <taxon>metagenomes</taxon>
        <taxon>ecological metagenomes</taxon>
    </lineage>
</organism>
<feature type="non-terminal residue" evidence="1">
    <location>
        <position position="1"/>
    </location>
</feature>
<accession>A0A382P1V2</accession>
<dbReference type="EMBL" id="UINC01103500">
    <property type="protein sequence ID" value="SVC65932.1"/>
    <property type="molecule type" value="Genomic_DNA"/>
</dbReference>
<protein>
    <submittedName>
        <fullName evidence="1">Uncharacterized protein</fullName>
    </submittedName>
</protein>
<dbReference type="AlphaFoldDB" id="A0A382P1V2"/>
<name>A0A382P1V2_9ZZZZ</name>
<gene>
    <name evidence="1" type="ORF">METZ01_LOCUS318786</name>
</gene>